<dbReference type="GO" id="GO:0005793">
    <property type="term" value="C:endoplasmic reticulum-Golgi intermediate compartment"/>
    <property type="evidence" value="ECO:0007669"/>
    <property type="project" value="TreeGrafter"/>
</dbReference>
<reference evidence="1" key="1">
    <citation type="submission" date="2022-06" db="EMBL/GenBank/DDBJ databases">
        <title>Uncovering the hologenomic basis of an extraordinary plant invasion.</title>
        <authorList>
            <person name="Bieker V.C."/>
            <person name="Martin M.D."/>
            <person name="Gilbert T."/>
            <person name="Hodgins K."/>
            <person name="Battlay P."/>
            <person name="Petersen B."/>
            <person name="Wilson J."/>
        </authorList>
    </citation>
    <scope>NUCLEOTIDE SEQUENCE</scope>
    <source>
        <strain evidence="1">AA19_3_7</strain>
        <tissue evidence="1">Leaf</tissue>
    </source>
</reference>
<dbReference type="Proteomes" id="UP001206925">
    <property type="component" value="Unassembled WGS sequence"/>
</dbReference>
<dbReference type="PANTHER" id="PTHR10261:SF7">
    <property type="entry name" value="COATOMER SUBUNIT GAMMA"/>
    <property type="match status" value="1"/>
</dbReference>
<dbReference type="GO" id="GO:0005783">
    <property type="term" value="C:endoplasmic reticulum"/>
    <property type="evidence" value="ECO:0007669"/>
    <property type="project" value="TreeGrafter"/>
</dbReference>
<dbReference type="GO" id="GO:0000139">
    <property type="term" value="C:Golgi membrane"/>
    <property type="evidence" value="ECO:0007669"/>
    <property type="project" value="TreeGrafter"/>
</dbReference>
<name>A0AAD5CHS9_AMBAR</name>
<dbReference type="GO" id="GO:0006888">
    <property type="term" value="P:endoplasmic reticulum to Golgi vesicle-mediated transport"/>
    <property type="evidence" value="ECO:0007669"/>
    <property type="project" value="TreeGrafter"/>
</dbReference>
<keyword evidence="2" id="KW-1185">Reference proteome</keyword>
<evidence type="ECO:0000313" key="2">
    <source>
        <dbReference type="Proteomes" id="UP001206925"/>
    </source>
</evidence>
<proteinExistence type="predicted"/>
<dbReference type="GO" id="GO:0030126">
    <property type="term" value="C:COPI vesicle coat"/>
    <property type="evidence" value="ECO:0007669"/>
    <property type="project" value="TreeGrafter"/>
</dbReference>
<dbReference type="GO" id="GO:0009306">
    <property type="term" value="P:protein secretion"/>
    <property type="evidence" value="ECO:0007669"/>
    <property type="project" value="TreeGrafter"/>
</dbReference>
<organism evidence="1 2">
    <name type="scientific">Ambrosia artemisiifolia</name>
    <name type="common">Common ragweed</name>
    <dbReference type="NCBI Taxonomy" id="4212"/>
    <lineage>
        <taxon>Eukaryota</taxon>
        <taxon>Viridiplantae</taxon>
        <taxon>Streptophyta</taxon>
        <taxon>Embryophyta</taxon>
        <taxon>Tracheophyta</taxon>
        <taxon>Spermatophyta</taxon>
        <taxon>Magnoliopsida</taxon>
        <taxon>eudicotyledons</taxon>
        <taxon>Gunneridae</taxon>
        <taxon>Pentapetalae</taxon>
        <taxon>asterids</taxon>
        <taxon>campanulids</taxon>
        <taxon>Asterales</taxon>
        <taxon>Asteraceae</taxon>
        <taxon>Asteroideae</taxon>
        <taxon>Heliantheae alliance</taxon>
        <taxon>Heliantheae</taxon>
        <taxon>Ambrosia</taxon>
    </lineage>
</organism>
<gene>
    <name evidence="1" type="ORF">M8C21_003530</name>
</gene>
<dbReference type="AlphaFoldDB" id="A0AAD5CHS9"/>
<protein>
    <submittedName>
        <fullName evidence="1">Uncharacterized protein</fullName>
    </submittedName>
</protein>
<accession>A0AAD5CHS9</accession>
<dbReference type="GO" id="GO:0006891">
    <property type="term" value="P:intra-Golgi vesicle-mediated transport"/>
    <property type="evidence" value="ECO:0007669"/>
    <property type="project" value="TreeGrafter"/>
</dbReference>
<dbReference type="InterPro" id="IPR017106">
    <property type="entry name" value="Coatomer_gsu"/>
</dbReference>
<sequence length="52" mass="6026">MSQYVKKDDDLDEEEEYSPFSGIEKGAVLQEARVFNDPQLDSRRCSQVIVLF</sequence>
<evidence type="ECO:0000313" key="1">
    <source>
        <dbReference type="EMBL" id="KAI7742126.1"/>
    </source>
</evidence>
<dbReference type="EMBL" id="JAMZMK010008069">
    <property type="protein sequence ID" value="KAI7742126.1"/>
    <property type="molecule type" value="Genomic_DNA"/>
</dbReference>
<comment type="caution">
    <text evidence="1">The sequence shown here is derived from an EMBL/GenBank/DDBJ whole genome shotgun (WGS) entry which is preliminary data.</text>
</comment>
<dbReference type="PANTHER" id="PTHR10261">
    <property type="entry name" value="COATOMER SUBUNIT GAMMA"/>
    <property type="match status" value="1"/>
</dbReference>